<dbReference type="EMBL" id="BAAATD010000005">
    <property type="protein sequence ID" value="GAA2603415.1"/>
    <property type="molecule type" value="Genomic_DNA"/>
</dbReference>
<dbReference type="Gene3D" id="2.40.10.10">
    <property type="entry name" value="Trypsin-like serine proteases"/>
    <property type="match status" value="2"/>
</dbReference>
<dbReference type="InterPro" id="IPR009003">
    <property type="entry name" value="Peptidase_S1_PA"/>
</dbReference>
<evidence type="ECO:0000256" key="1">
    <source>
        <dbReference type="ARBA" id="ARBA00022729"/>
    </source>
</evidence>
<dbReference type="PANTHER" id="PTHR15462">
    <property type="entry name" value="SERINE PROTEASE"/>
    <property type="match status" value="1"/>
</dbReference>
<protein>
    <submittedName>
        <fullName evidence="5">Peptidase</fullName>
    </submittedName>
</protein>
<dbReference type="RefSeq" id="WP_344543253.1">
    <property type="nucleotide sequence ID" value="NZ_BAAATD010000005.1"/>
</dbReference>
<evidence type="ECO:0000256" key="2">
    <source>
        <dbReference type="SAM" id="MobiDB-lite"/>
    </source>
</evidence>
<dbReference type="InterPro" id="IPR001254">
    <property type="entry name" value="Trypsin_dom"/>
</dbReference>
<evidence type="ECO:0000313" key="5">
    <source>
        <dbReference type="EMBL" id="GAA2603415.1"/>
    </source>
</evidence>
<dbReference type="Proteomes" id="UP001501509">
    <property type="component" value="Unassembled WGS sequence"/>
</dbReference>
<feature type="signal peptide" evidence="3">
    <location>
        <begin position="1"/>
        <end position="19"/>
    </location>
</feature>
<comment type="caution">
    <text evidence="5">The sequence shown here is derived from an EMBL/GenBank/DDBJ whole genome shotgun (WGS) entry which is preliminary data.</text>
</comment>
<name>A0ABN3PV08_9ACTN</name>
<keyword evidence="6" id="KW-1185">Reference proteome</keyword>
<organism evidence="5 6">
    <name type="scientific">Actinomadura fulvescens</name>
    <dbReference type="NCBI Taxonomy" id="46160"/>
    <lineage>
        <taxon>Bacteria</taxon>
        <taxon>Bacillati</taxon>
        <taxon>Actinomycetota</taxon>
        <taxon>Actinomycetes</taxon>
        <taxon>Streptosporangiales</taxon>
        <taxon>Thermomonosporaceae</taxon>
        <taxon>Actinomadura</taxon>
    </lineage>
</organism>
<dbReference type="InterPro" id="IPR043504">
    <property type="entry name" value="Peptidase_S1_PA_chymotrypsin"/>
</dbReference>
<dbReference type="InterPro" id="IPR050966">
    <property type="entry name" value="Glutamyl_endopeptidase"/>
</dbReference>
<keyword evidence="1 3" id="KW-0732">Signal</keyword>
<accession>A0ABN3PV08</accession>
<evidence type="ECO:0000256" key="3">
    <source>
        <dbReference type="SAM" id="SignalP"/>
    </source>
</evidence>
<feature type="region of interest" description="Disordered" evidence="2">
    <location>
        <begin position="96"/>
        <end position="119"/>
    </location>
</feature>
<gene>
    <name evidence="5" type="ORF">GCM10010411_41830</name>
</gene>
<sequence length="354" mass="37596">MRLSSPRILIAGASVVALAAAGGVAVASTGDAPAKQATKVAAKADPNLQLVTYTPKESEKAVKAYWTAARVKSAKPVKTISIDAAPVAESQASALSAGPSIEGAPTEPEVKGKAGNASAQGLASTQAVVENRVWRKHGTAPARTLGKLYFDVPGGRGSCSATVITAKNKRTLWTAGHCVHGGKGRGFFRNFAFFPDFPAKRTAWAVNRIVTLQGWSKRSDPRYDIAALVMKRKIQSSTGSQGYSFGYKKRSYFMWSFGYPANRIPGFKRYANPNLLRYCNGKTFGVNYGGGHVALGMNCTMGQGSSGGPWIYGLNRKGYGRIAAINSMHANRTKAMYSPYHGSAAVAVYKAASR</sequence>
<proteinExistence type="predicted"/>
<reference evidence="6" key="1">
    <citation type="journal article" date="2019" name="Int. J. Syst. Evol. Microbiol.">
        <title>The Global Catalogue of Microorganisms (GCM) 10K type strain sequencing project: providing services to taxonomists for standard genome sequencing and annotation.</title>
        <authorList>
            <consortium name="The Broad Institute Genomics Platform"/>
            <consortium name="The Broad Institute Genome Sequencing Center for Infectious Disease"/>
            <person name="Wu L."/>
            <person name="Ma J."/>
        </authorList>
    </citation>
    <scope>NUCLEOTIDE SEQUENCE [LARGE SCALE GENOMIC DNA]</scope>
    <source>
        <strain evidence="6">JCM 6833</strain>
    </source>
</reference>
<feature type="domain" description="Peptidase S1" evidence="4">
    <location>
        <begin position="158"/>
        <end position="335"/>
    </location>
</feature>
<feature type="chain" id="PRO_5045783278" evidence="3">
    <location>
        <begin position="20"/>
        <end position="354"/>
    </location>
</feature>
<evidence type="ECO:0000259" key="4">
    <source>
        <dbReference type="Pfam" id="PF00089"/>
    </source>
</evidence>
<evidence type="ECO:0000313" key="6">
    <source>
        <dbReference type="Proteomes" id="UP001501509"/>
    </source>
</evidence>
<dbReference type="SUPFAM" id="SSF50494">
    <property type="entry name" value="Trypsin-like serine proteases"/>
    <property type="match status" value="1"/>
</dbReference>
<dbReference type="Pfam" id="PF00089">
    <property type="entry name" value="Trypsin"/>
    <property type="match status" value="1"/>
</dbReference>